<dbReference type="Pfam" id="PF00024">
    <property type="entry name" value="PAN_1"/>
    <property type="match status" value="1"/>
</dbReference>
<keyword evidence="2" id="KW-0732">Signal</keyword>
<keyword evidence="5" id="KW-1185">Reference proteome</keyword>
<dbReference type="AlphaFoldDB" id="A0A9P9AL05"/>
<comment type="caution">
    <text evidence="4">The sequence shown here is derived from an EMBL/GenBank/DDBJ whole genome shotgun (WGS) entry which is preliminary data.</text>
</comment>
<evidence type="ECO:0000313" key="4">
    <source>
        <dbReference type="EMBL" id="KAH6873831.1"/>
    </source>
</evidence>
<protein>
    <recommendedName>
        <fullName evidence="3">Apple domain-containing protein</fullName>
    </recommendedName>
</protein>
<dbReference type="Proteomes" id="UP000777438">
    <property type="component" value="Unassembled WGS sequence"/>
</dbReference>
<reference evidence="4 5" key="1">
    <citation type="journal article" date="2021" name="Nat. Commun.">
        <title>Genetic determinants of endophytism in the Arabidopsis root mycobiome.</title>
        <authorList>
            <person name="Mesny F."/>
            <person name="Miyauchi S."/>
            <person name="Thiergart T."/>
            <person name="Pickel B."/>
            <person name="Atanasova L."/>
            <person name="Karlsson M."/>
            <person name="Huettel B."/>
            <person name="Barry K.W."/>
            <person name="Haridas S."/>
            <person name="Chen C."/>
            <person name="Bauer D."/>
            <person name="Andreopoulos W."/>
            <person name="Pangilinan J."/>
            <person name="LaButti K."/>
            <person name="Riley R."/>
            <person name="Lipzen A."/>
            <person name="Clum A."/>
            <person name="Drula E."/>
            <person name="Henrissat B."/>
            <person name="Kohler A."/>
            <person name="Grigoriev I.V."/>
            <person name="Martin F.M."/>
            <person name="Hacquard S."/>
        </authorList>
    </citation>
    <scope>NUCLEOTIDE SEQUENCE [LARGE SCALE GENOMIC DNA]</scope>
    <source>
        <strain evidence="4 5">MPI-CAGE-CH-0241</strain>
    </source>
</reference>
<feature type="chain" id="PRO_5040254153" description="Apple domain-containing protein" evidence="2">
    <location>
        <begin position="22"/>
        <end position="171"/>
    </location>
</feature>
<dbReference type="OrthoDB" id="5106551at2759"/>
<dbReference type="EMBL" id="JAGPYM010000044">
    <property type="protein sequence ID" value="KAH6873831.1"/>
    <property type="molecule type" value="Genomic_DNA"/>
</dbReference>
<dbReference type="PROSITE" id="PS50948">
    <property type="entry name" value="PAN"/>
    <property type="match status" value="1"/>
</dbReference>
<gene>
    <name evidence="4" type="ORF">B0T10DRAFT_499585</name>
</gene>
<accession>A0A9P9AL05</accession>
<dbReference type="InterPro" id="IPR003609">
    <property type="entry name" value="Pan_app"/>
</dbReference>
<name>A0A9P9AL05_9HYPO</name>
<proteinExistence type="predicted"/>
<evidence type="ECO:0000313" key="5">
    <source>
        <dbReference type="Proteomes" id="UP000777438"/>
    </source>
</evidence>
<sequence>MASMKSLVLALAALSASFVSAGPCAVSSSTPTSTFTTFTPTTESSTISEPSATTTTTSAVSCTPSNPFPTELNCGANGFPSGTLIDTIENIDLNTCATTCHSNPGCLSFVYNDNTCNLYMESGSLLKRRPTSVGPPWFEIECFDCGGMPTATTSLASTTSTLLPITSMAPI</sequence>
<dbReference type="Gene3D" id="3.30.30.180">
    <property type="match status" value="1"/>
</dbReference>
<feature type="domain" description="Apple" evidence="3">
    <location>
        <begin position="62"/>
        <end position="142"/>
    </location>
</feature>
<evidence type="ECO:0000256" key="2">
    <source>
        <dbReference type="SAM" id="SignalP"/>
    </source>
</evidence>
<feature type="region of interest" description="Disordered" evidence="1">
    <location>
        <begin position="27"/>
        <end position="60"/>
    </location>
</feature>
<evidence type="ECO:0000259" key="3">
    <source>
        <dbReference type="PROSITE" id="PS50948"/>
    </source>
</evidence>
<organism evidence="4 5">
    <name type="scientific">Thelonectria olida</name>
    <dbReference type="NCBI Taxonomy" id="1576542"/>
    <lineage>
        <taxon>Eukaryota</taxon>
        <taxon>Fungi</taxon>
        <taxon>Dikarya</taxon>
        <taxon>Ascomycota</taxon>
        <taxon>Pezizomycotina</taxon>
        <taxon>Sordariomycetes</taxon>
        <taxon>Hypocreomycetidae</taxon>
        <taxon>Hypocreales</taxon>
        <taxon>Nectriaceae</taxon>
        <taxon>Thelonectria</taxon>
    </lineage>
</organism>
<feature type="signal peptide" evidence="2">
    <location>
        <begin position="1"/>
        <end position="21"/>
    </location>
</feature>
<evidence type="ECO:0000256" key="1">
    <source>
        <dbReference type="SAM" id="MobiDB-lite"/>
    </source>
</evidence>